<name>A0A9K3N9W7_HELAN</name>
<dbReference type="Gramene" id="mRNA:HanXRQr2_Chr09g0399601">
    <property type="protein sequence ID" value="CDS:HanXRQr2_Chr09g0399601.1"/>
    <property type="gene ID" value="HanXRQr2_Chr09g0399601"/>
</dbReference>
<evidence type="ECO:0000313" key="1">
    <source>
        <dbReference type="EMBL" id="KAF5791858.1"/>
    </source>
</evidence>
<dbReference type="EMBL" id="MNCJ02000324">
    <property type="protein sequence ID" value="KAF5791858.1"/>
    <property type="molecule type" value="Genomic_DNA"/>
</dbReference>
<reference evidence="1" key="1">
    <citation type="journal article" date="2017" name="Nature">
        <title>The sunflower genome provides insights into oil metabolism, flowering and Asterid evolution.</title>
        <authorList>
            <person name="Badouin H."/>
            <person name="Gouzy J."/>
            <person name="Grassa C.J."/>
            <person name="Murat F."/>
            <person name="Staton S.E."/>
            <person name="Cottret L."/>
            <person name="Lelandais-Briere C."/>
            <person name="Owens G.L."/>
            <person name="Carrere S."/>
            <person name="Mayjonade B."/>
            <person name="Legrand L."/>
            <person name="Gill N."/>
            <person name="Kane N.C."/>
            <person name="Bowers J.E."/>
            <person name="Hubner S."/>
            <person name="Bellec A."/>
            <person name="Berard A."/>
            <person name="Berges H."/>
            <person name="Blanchet N."/>
            <person name="Boniface M.C."/>
            <person name="Brunel D."/>
            <person name="Catrice O."/>
            <person name="Chaidir N."/>
            <person name="Claudel C."/>
            <person name="Donnadieu C."/>
            <person name="Faraut T."/>
            <person name="Fievet G."/>
            <person name="Helmstetter N."/>
            <person name="King M."/>
            <person name="Knapp S.J."/>
            <person name="Lai Z."/>
            <person name="Le Paslier M.C."/>
            <person name="Lippi Y."/>
            <person name="Lorenzon L."/>
            <person name="Mandel J.R."/>
            <person name="Marage G."/>
            <person name="Marchand G."/>
            <person name="Marquand E."/>
            <person name="Bret-Mestries E."/>
            <person name="Morien E."/>
            <person name="Nambeesan S."/>
            <person name="Nguyen T."/>
            <person name="Pegot-Espagnet P."/>
            <person name="Pouilly N."/>
            <person name="Raftis F."/>
            <person name="Sallet E."/>
            <person name="Schiex T."/>
            <person name="Thomas J."/>
            <person name="Vandecasteele C."/>
            <person name="Vares D."/>
            <person name="Vear F."/>
            <person name="Vautrin S."/>
            <person name="Crespi M."/>
            <person name="Mangin B."/>
            <person name="Burke J.M."/>
            <person name="Salse J."/>
            <person name="Munos S."/>
            <person name="Vincourt P."/>
            <person name="Rieseberg L.H."/>
            <person name="Langlade N.B."/>
        </authorList>
    </citation>
    <scope>NUCLEOTIDE SEQUENCE</scope>
    <source>
        <tissue evidence="1">Leaves</tissue>
    </source>
</reference>
<accession>A0A9K3N9W7</accession>
<comment type="caution">
    <text evidence="1">The sequence shown here is derived from an EMBL/GenBank/DDBJ whole genome shotgun (WGS) entry which is preliminary data.</text>
</comment>
<sequence>MGARTFYCLTLGSPDPNFSQLEMVTSLCKFLALLVISIYADFDAYTNIKHFIKIGDSYSSDVSFL</sequence>
<dbReference type="AlphaFoldDB" id="A0A9K3N9W7"/>
<keyword evidence="2" id="KW-1185">Reference proteome</keyword>
<protein>
    <submittedName>
        <fullName evidence="1">Uncharacterized protein</fullName>
    </submittedName>
</protein>
<gene>
    <name evidence="1" type="ORF">HanXRQr2_Chr09g0399601</name>
</gene>
<reference evidence="1" key="2">
    <citation type="submission" date="2020-06" db="EMBL/GenBank/DDBJ databases">
        <title>Helianthus annuus Genome sequencing and assembly Release 2.</title>
        <authorList>
            <person name="Gouzy J."/>
            <person name="Langlade N."/>
            <person name="Munos S."/>
        </authorList>
    </citation>
    <scope>NUCLEOTIDE SEQUENCE</scope>
    <source>
        <tissue evidence="1">Leaves</tissue>
    </source>
</reference>
<dbReference type="Proteomes" id="UP000215914">
    <property type="component" value="Unassembled WGS sequence"/>
</dbReference>
<organism evidence="1 2">
    <name type="scientific">Helianthus annuus</name>
    <name type="common">Common sunflower</name>
    <dbReference type="NCBI Taxonomy" id="4232"/>
    <lineage>
        <taxon>Eukaryota</taxon>
        <taxon>Viridiplantae</taxon>
        <taxon>Streptophyta</taxon>
        <taxon>Embryophyta</taxon>
        <taxon>Tracheophyta</taxon>
        <taxon>Spermatophyta</taxon>
        <taxon>Magnoliopsida</taxon>
        <taxon>eudicotyledons</taxon>
        <taxon>Gunneridae</taxon>
        <taxon>Pentapetalae</taxon>
        <taxon>asterids</taxon>
        <taxon>campanulids</taxon>
        <taxon>Asterales</taxon>
        <taxon>Asteraceae</taxon>
        <taxon>Asteroideae</taxon>
        <taxon>Heliantheae alliance</taxon>
        <taxon>Heliantheae</taxon>
        <taxon>Helianthus</taxon>
    </lineage>
</organism>
<evidence type="ECO:0000313" key="2">
    <source>
        <dbReference type="Proteomes" id="UP000215914"/>
    </source>
</evidence>
<proteinExistence type="predicted"/>